<dbReference type="InterPro" id="IPR001279">
    <property type="entry name" value="Metallo-B-lactamas"/>
</dbReference>
<sequence>METKLSKDAGNKTWKPAPNKTGSTYSCPWTDWVSPNPLGASSWSIGWKSFTAMGKWLLDKRPTIPRTQELDRRLPILPIDFHTVLQPTDGVRVTWIGHATSLVQFDGINLLTDPMFSERAAPTQVMGPPRYRLVPPNLWNLLNTPEMKIHAVLISHNHYDHLDSDSVIELNSRFPEAWWFVPEGLDCWFKEKGCKNTKEMTWWQEQELPTHRHIKMAFTPAQHWCQRLSTGVNHVLWGSWAVIGPKHRFFFAGDTGYCDVFKSIGEEYGPFDVATIPIGCYEPRWYMCPQHVNPEEAVKIHMDIRAKQSVAIHWGTFNLSNEEYDQPVKDLHEARAKKLADATSFIVLKHGQTKTFPSGASGRNPYLLLAAHKPTEDKQIPRRMEAHL</sequence>
<feature type="domain" description="Metallo-beta-lactamase" evidence="2">
    <location>
        <begin position="109"/>
        <end position="314"/>
    </location>
</feature>
<dbReference type="Gene3D" id="3.60.15.10">
    <property type="entry name" value="Ribonuclease Z/Hydroxyacylglutathione hydrolase-like"/>
    <property type="match status" value="1"/>
</dbReference>
<dbReference type="SUPFAM" id="SSF56281">
    <property type="entry name" value="Metallo-hydrolase/oxidoreductase"/>
    <property type="match status" value="1"/>
</dbReference>
<proteinExistence type="predicted"/>
<keyword evidence="3" id="KW-1185">Reference proteome</keyword>
<feature type="compositionally biased region" description="Basic and acidic residues" evidence="1">
    <location>
        <begin position="1"/>
        <end position="10"/>
    </location>
</feature>
<dbReference type="PANTHER" id="PTHR15032:SF4">
    <property type="entry name" value="N-ACYL-PHOSPHATIDYLETHANOLAMINE-HYDROLYZING PHOSPHOLIPASE D"/>
    <property type="match status" value="1"/>
</dbReference>
<dbReference type="Pfam" id="PF12706">
    <property type="entry name" value="Lactamase_B_2"/>
    <property type="match status" value="1"/>
</dbReference>
<evidence type="ECO:0000256" key="1">
    <source>
        <dbReference type="SAM" id="MobiDB-lite"/>
    </source>
</evidence>
<name>A0ABM1F4G9_PRICU</name>
<dbReference type="GeneID" id="106819210"/>
<reference evidence="4" key="1">
    <citation type="submission" date="2025-08" db="UniProtKB">
        <authorList>
            <consortium name="RefSeq"/>
        </authorList>
    </citation>
    <scope>IDENTIFICATION</scope>
</reference>
<organism evidence="3 4">
    <name type="scientific">Priapulus caudatus</name>
    <name type="common">Priapulid worm</name>
    <dbReference type="NCBI Taxonomy" id="37621"/>
    <lineage>
        <taxon>Eukaryota</taxon>
        <taxon>Metazoa</taxon>
        <taxon>Ecdysozoa</taxon>
        <taxon>Scalidophora</taxon>
        <taxon>Priapulida</taxon>
        <taxon>Priapulimorpha</taxon>
        <taxon>Priapulimorphida</taxon>
        <taxon>Priapulidae</taxon>
        <taxon>Priapulus</taxon>
    </lineage>
</organism>
<evidence type="ECO:0000259" key="2">
    <source>
        <dbReference type="Pfam" id="PF12706"/>
    </source>
</evidence>
<dbReference type="PANTHER" id="PTHR15032">
    <property type="entry name" value="N-ACYL-PHOSPHATIDYLETHANOLAMINE-HYDROLYZING PHOSPHOLIPASE D"/>
    <property type="match status" value="1"/>
</dbReference>
<dbReference type="InterPro" id="IPR036866">
    <property type="entry name" value="RibonucZ/Hydroxyglut_hydro"/>
</dbReference>
<gene>
    <name evidence="4" type="primary">LOC106819210</name>
</gene>
<dbReference type="RefSeq" id="XP_014679340.1">
    <property type="nucleotide sequence ID" value="XM_014823854.1"/>
</dbReference>
<accession>A0ABM1F4G9</accession>
<feature type="region of interest" description="Disordered" evidence="1">
    <location>
        <begin position="1"/>
        <end position="20"/>
    </location>
</feature>
<dbReference type="Proteomes" id="UP000695022">
    <property type="component" value="Unplaced"/>
</dbReference>
<evidence type="ECO:0000313" key="3">
    <source>
        <dbReference type="Proteomes" id="UP000695022"/>
    </source>
</evidence>
<evidence type="ECO:0000313" key="4">
    <source>
        <dbReference type="RefSeq" id="XP_014679340.1"/>
    </source>
</evidence>
<protein>
    <submittedName>
        <fullName evidence="4">N-acyl-phosphatidylethanolamine-hydrolyzing phospholipase D-like isoform X1</fullName>
    </submittedName>
</protein>